<reference evidence="1" key="1">
    <citation type="submission" date="2017-01" db="EMBL/GenBank/DDBJ databases">
        <authorList>
            <person name="Assis F.L."/>
            <person name="Abrahao J.S."/>
            <person name="Silva L."/>
            <person name="Khalil J.B."/>
            <person name="Rodrigues R."/>
            <person name="Silva L.S."/>
            <person name="Arantes T."/>
            <person name="Boratto P."/>
            <person name="Andrade M."/>
            <person name="Kroon E.G."/>
            <person name="Ribeiro B."/>
            <person name="Bergier I."/>
            <person name="Seligmann H."/>
            <person name="Ghigo E."/>
            <person name="Colson P."/>
            <person name="Levasseur A."/>
            <person name="Raoult D."/>
            <person name="Scola B.L."/>
        </authorList>
    </citation>
    <scope>NUCLEOTIDE SEQUENCE</scope>
    <source>
        <strain evidence="1">Soda lake</strain>
    </source>
</reference>
<organism evidence="1">
    <name type="scientific">Tupanvirus soda lake</name>
    <dbReference type="NCBI Taxonomy" id="2126985"/>
    <lineage>
        <taxon>Viruses</taxon>
        <taxon>Varidnaviria</taxon>
        <taxon>Bamfordvirae</taxon>
        <taxon>Nucleocytoviricota</taxon>
        <taxon>Megaviricetes</taxon>
        <taxon>Imitervirales</taxon>
        <taxon>Mimiviridae</taxon>
        <taxon>Megamimivirinae</taxon>
        <taxon>Tupanvirus</taxon>
        <taxon>Tupanvirus salinum</taxon>
    </lineage>
</organism>
<dbReference type="RefSeq" id="YP_010782159.1">
    <property type="nucleotide sequence ID" value="NC_075039.1"/>
</dbReference>
<dbReference type="KEGG" id="vg:80518923"/>
<sequence length="442" mass="51154">MSSLYKSSIKKMAVKAPAKKAAAVKKTILVKSATKNEIISEKKSTPTKKVKTESTEASVRNTCASIRSHDEPQFRCLMKTKNGEKYCPMHLAQKNIVDFNFVDDDILEFDQRILEPIKIITNDVIRKISLDNMNKIKKVDSKNDTIKNTNTTMHEQKVSTIENSMKENEDELEIKLLILANDEEYSEVISKLIGPVFDDITVSEDEQDPVTFDEIWTIKDGVKIPASVNKYYLFSYKDSKDKIRCLTIFTMYSMINENNLVHPVTMEEIPNKDVKRAKKLIDLYQTKLGLFKEDDSNLSPEFKLRNRLTKLFKQFHIHSIYLEENWFLNLDDKSKLYKIIKETEKLVSNNIKTINPTLHGFKVFQKREPSKKYGKPSKTLQPKIDDDDSIFKLQEYIVGEWEKLIQAADTPQNQVPIWILALGLSFVVPEVKQKYPDLEIIL</sequence>
<dbReference type="GeneID" id="80518923"/>
<reference evidence="1" key="2">
    <citation type="journal article" date="2018" name="Nat. Commun.">
        <title>Tailed giant Tupanvirus possesses the most complete translational apparatus of the known virosphere.</title>
        <authorList>
            <person name="Abrahao J."/>
            <person name="Silva L."/>
            <person name="Silva L.S."/>
            <person name="Khalil J.Y.B."/>
            <person name="Rodrigues R."/>
            <person name="Arantes T."/>
            <person name="Assis F."/>
            <person name="Boratto P."/>
            <person name="Andrade M."/>
            <person name="Kroon E.G."/>
            <person name="Ribeiro B."/>
            <person name="Bergier I."/>
            <person name="Seligmann H."/>
            <person name="Ghigo E."/>
            <person name="Colson P."/>
            <person name="Levasseur A."/>
            <person name="Kroemer G."/>
            <person name="Raoult D."/>
            <person name="La Scola B."/>
        </authorList>
    </citation>
    <scope>NUCLEOTIDE SEQUENCE [LARGE SCALE GENOMIC DNA]</scope>
    <source>
        <strain evidence="1">Soda lake</strain>
    </source>
</reference>
<proteinExistence type="predicted"/>
<accession>A0A6N1NW45</accession>
<name>A0A6N1NW45_9VIRU</name>
<evidence type="ECO:0000313" key="1">
    <source>
        <dbReference type="EMBL" id="QKU35493.1"/>
    </source>
</evidence>
<protein>
    <submittedName>
        <fullName evidence="1">Uncharacterized protein</fullName>
    </submittedName>
</protein>
<dbReference type="EMBL" id="KY523104">
    <property type="protein sequence ID" value="QKU35493.1"/>
    <property type="molecule type" value="Genomic_DNA"/>
</dbReference>